<dbReference type="UniPathway" id="UPA00252">
    <property type="reaction ID" value="UER00325"/>
</dbReference>
<dbReference type="EC" id="4.98.1.1" evidence="9 10"/>
<dbReference type="RefSeq" id="WP_128196205.1">
    <property type="nucleotide sequence ID" value="NZ_SACT01000001.1"/>
</dbReference>
<keyword evidence="5 9" id="KW-0350">Heme biosynthesis</keyword>
<comment type="similarity">
    <text evidence="1 9 10">Belongs to the ferrochelatase family.</text>
</comment>
<dbReference type="InterPro" id="IPR019772">
    <property type="entry name" value="Ferrochelatase_AS"/>
</dbReference>
<dbReference type="EMBL" id="SACT01000001">
    <property type="protein sequence ID" value="RVT54223.1"/>
    <property type="molecule type" value="Genomic_DNA"/>
</dbReference>
<dbReference type="InterPro" id="IPR001015">
    <property type="entry name" value="Ferrochelatase"/>
</dbReference>
<proteinExistence type="inferred from homology"/>
<keyword evidence="2 9" id="KW-0963">Cytoplasm</keyword>
<keyword evidence="12" id="KW-1185">Reference proteome</keyword>
<evidence type="ECO:0000256" key="6">
    <source>
        <dbReference type="ARBA" id="ARBA00023239"/>
    </source>
</evidence>
<dbReference type="PROSITE" id="PS00534">
    <property type="entry name" value="FERROCHELATASE"/>
    <property type="match status" value="1"/>
</dbReference>
<dbReference type="CDD" id="cd03411">
    <property type="entry name" value="Ferrochelatase_N"/>
    <property type="match status" value="1"/>
</dbReference>
<comment type="catalytic activity">
    <reaction evidence="9 10">
        <text>heme b + 2 H(+) = protoporphyrin IX + Fe(2+)</text>
        <dbReference type="Rhea" id="RHEA:22584"/>
        <dbReference type="ChEBI" id="CHEBI:15378"/>
        <dbReference type="ChEBI" id="CHEBI:29033"/>
        <dbReference type="ChEBI" id="CHEBI:57306"/>
        <dbReference type="ChEBI" id="CHEBI:60344"/>
        <dbReference type="EC" id="4.98.1.1"/>
    </reaction>
</comment>
<dbReference type="PANTHER" id="PTHR11108">
    <property type="entry name" value="FERROCHELATASE"/>
    <property type="match status" value="1"/>
</dbReference>
<evidence type="ECO:0000256" key="7">
    <source>
        <dbReference type="ARBA" id="ARBA00023244"/>
    </source>
</evidence>
<dbReference type="InterPro" id="IPR033659">
    <property type="entry name" value="Ferrochelatase_N"/>
</dbReference>
<reference evidence="11 12" key="1">
    <citation type="submission" date="2019-01" db="EMBL/GenBank/DDBJ databases">
        <authorList>
            <person name="Chen W.-M."/>
        </authorList>
    </citation>
    <scope>NUCLEOTIDE SEQUENCE [LARGE SCALE GENOMIC DNA]</scope>
    <source>
        <strain evidence="11 12">ICH-3</strain>
    </source>
</reference>
<sequence>MPYRQEPAYRHGQAATTAVLVVNLGTPDAPTAPALRRYLAEFLSDPRVVEIPRLAWWPILHGIILNTRPAKSAAKYATVWTPEGSPLAVWTRRQADGLQALLSERGHRVLVRPAMRYGQPAIPDVLDALRAEGATRVLVLPMYPQYAAATTASVSDRVGQWLAGARRVPEMRFVAEYADDPGYIAALAARVREHWAQHGQPDRLVLSFHGVPHRSLLLGDPYHCQCHVTARLLGQALGLDKDRLLVTFQSRFGKARWLEPYTEPTLRQLAADGVKRVDVMCPGFVADCLETLEEIGEEVRDAFLESGGETFHYIDCLNARPDWLAALADLTERHLQGWDTRTAPDADALAAQRSRALAMGAPD</sequence>
<dbReference type="OrthoDB" id="9809741at2"/>
<protein>
    <recommendedName>
        <fullName evidence="9 10">Ferrochelatase</fullName>
        <ecNumber evidence="9 10">4.98.1.1</ecNumber>
    </recommendedName>
    <alternativeName>
        <fullName evidence="9">Heme synthase</fullName>
    </alternativeName>
    <alternativeName>
        <fullName evidence="9">Protoheme ferro-lyase</fullName>
    </alternativeName>
</protein>
<evidence type="ECO:0000256" key="2">
    <source>
        <dbReference type="ARBA" id="ARBA00022490"/>
    </source>
</evidence>
<comment type="subcellular location">
    <subcellularLocation>
        <location evidence="9 10">Cytoplasm</location>
    </subcellularLocation>
</comment>
<dbReference type="Proteomes" id="UP000288178">
    <property type="component" value="Unassembled WGS sequence"/>
</dbReference>
<evidence type="ECO:0000256" key="1">
    <source>
        <dbReference type="ARBA" id="ARBA00007718"/>
    </source>
</evidence>
<keyword evidence="7 9" id="KW-0627">Porphyrin biosynthesis</keyword>
<feature type="binding site" evidence="9">
    <location>
        <position position="209"/>
    </location>
    <ligand>
        <name>Fe(2+)</name>
        <dbReference type="ChEBI" id="CHEBI:29033"/>
    </ligand>
</feature>
<dbReference type="FunFam" id="3.40.50.1400:FF:000002">
    <property type="entry name" value="Ferrochelatase"/>
    <property type="match status" value="1"/>
</dbReference>
<dbReference type="GO" id="GO:0046872">
    <property type="term" value="F:metal ion binding"/>
    <property type="evidence" value="ECO:0007669"/>
    <property type="project" value="UniProtKB-KW"/>
</dbReference>
<dbReference type="InterPro" id="IPR033644">
    <property type="entry name" value="Ferrochelatase_C"/>
</dbReference>
<comment type="function">
    <text evidence="9 10">Catalyzes the ferrous insertion into protoporphyrin IX.</text>
</comment>
<evidence type="ECO:0000256" key="8">
    <source>
        <dbReference type="ARBA" id="ARBA00024536"/>
    </source>
</evidence>
<dbReference type="SUPFAM" id="SSF53800">
    <property type="entry name" value="Chelatase"/>
    <property type="match status" value="1"/>
</dbReference>
<feature type="binding site" evidence="9">
    <location>
        <position position="290"/>
    </location>
    <ligand>
        <name>Fe(2+)</name>
        <dbReference type="ChEBI" id="CHEBI:29033"/>
    </ligand>
</feature>
<dbReference type="HAMAP" id="MF_00323">
    <property type="entry name" value="Ferrochelatase"/>
    <property type="match status" value="1"/>
</dbReference>
<comment type="catalytic activity">
    <reaction evidence="8">
        <text>Fe-coproporphyrin III + 2 H(+) = coproporphyrin III + Fe(2+)</text>
        <dbReference type="Rhea" id="RHEA:49572"/>
        <dbReference type="ChEBI" id="CHEBI:15378"/>
        <dbReference type="ChEBI" id="CHEBI:29033"/>
        <dbReference type="ChEBI" id="CHEBI:68438"/>
        <dbReference type="ChEBI" id="CHEBI:131725"/>
        <dbReference type="EC" id="4.99.1.9"/>
    </reaction>
    <physiologicalReaction direction="right-to-left" evidence="8">
        <dbReference type="Rhea" id="RHEA:49574"/>
    </physiologicalReaction>
</comment>
<evidence type="ECO:0000256" key="5">
    <source>
        <dbReference type="ARBA" id="ARBA00023133"/>
    </source>
</evidence>
<name>A0A3S3SFC0_9BURK</name>
<evidence type="ECO:0000256" key="3">
    <source>
        <dbReference type="ARBA" id="ARBA00022723"/>
    </source>
</evidence>
<dbReference type="NCBIfam" id="TIGR00109">
    <property type="entry name" value="hemH"/>
    <property type="match status" value="1"/>
</dbReference>
<evidence type="ECO:0000256" key="9">
    <source>
        <dbReference type="HAMAP-Rule" id="MF_00323"/>
    </source>
</evidence>
<dbReference type="PANTHER" id="PTHR11108:SF1">
    <property type="entry name" value="FERROCHELATASE, MITOCHONDRIAL"/>
    <property type="match status" value="1"/>
</dbReference>
<dbReference type="CDD" id="cd00419">
    <property type="entry name" value="Ferrochelatase_C"/>
    <property type="match status" value="1"/>
</dbReference>
<evidence type="ECO:0000256" key="4">
    <source>
        <dbReference type="ARBA" id="ARBA00023004"/>
    </source>
</evidence>
<evidence type="ECO:0000313" key="12">
    <source>
        <dbReference type="Proteomes" id="UP000288178"/>
    </source>
</evidence>
<keyword evidence="4 9" id="KW-0408">Iron</keyword>
<comment type="caution">
    <text evidence="11">The sequence shown here is derived from an EMBL/GenBank/DDBJ whole genome shotgun (WGS) entry which is preliminary data.</text>
</comment>
<dbReference type="GO" id="GO:0006783">
    <property type="term" value="P:heme biosynthetic process"/>
    <property type="evidence" value="ECO:0007669"/>
    <property type="project" value="UniProtKB-UniRule"/>
</dbReference>
<organism evidence="11 12">
    <name type="scientific">Rubrivivax albus</name>
    <dbReference type="NCBI Taxonomy" id="2499835"/>
    <lineage>
        <taxon>Bacteria</taxon>
        <taxon>Pseudomonadati</taxon>
        <taxon>Pseudomonadota</taxon>
        <taxon>Betaproteobacteria</taxon>
        <taxon>Burkholderiales</taxon>
        <taxon>Sphaerotilaceae</taxon>
        <taxon>Rubrivivax</taxon>
    </lineage>
</organism>
<accession>A0A3S3SFC0</accession>
<dbReference type="GO" id="GO:0004325">
    <property type="term" value="F:ferrochelatase activity"/>
    <property type="evidence" value="ECO:0007669"/>
    <property type="project" value="UniProtKB-UniRule"/>
</dbReference>
<dbReference type="Pfam" id="PF00762">
    <property type="entry name" value="Ferrochelatase"/>
    <property type="match status" value="1"/>
</dbReference>
<dbReference type="GO" id="GO:0005737">
    <property type="term" value="C:cytoplasm"/>
    <property type="evidence" value="ECO:0007669"/>
    <property type="project" value="UniProtKB-SubCell"/>
</dbReference>
<dbReference type="Gene3D" id="3.40.50.1400">
    <property type="match status" value="2"/>
</dbReference>
<dbReference type="AlphaFoldDB" id="A0A3S3SFC0"/>
<keyword evidence="3 9" id="KW-0479">Metal-binding</keyword>
<comment type="pathway">
    <text evidence="9 10">Porphyrin-containing compound metabolism; protoheme biosynthesis; protoheme from protoporphyrin-IX: step 1/1.</text>
</comment>
<keyword evidence="6 9" id="KW-0456">Lyase</keyword>
<gene>
    <name evidence="9" type="primary">hemH</name>
    <name evidence="11" type="ORF">ENE75_05050</name>
</gene>
<evidence type="ECO:0000256" key="10">
    <source>
        <dbReference type="RuleBase" id="RU000607"/>
    </source>
</evidence>
<evidence type="ECO:0000313" key="11">
    <source>
        <dbReference type="EMBL" id="RVT54223.1"/>
    </source>
</evidence>